<evidence type="ECO:0000313" key="1">
    <source>
        <dbReference type="EMBL" id="KAJ1179699.1"/>
    </source>
</evidence>
<accession>A0AAV7TU74</accession>
<evidence type="ECO:0000313" key="2">
    <source>
        <dbReference type="Proteomes" id="UP001066276"/>
    </source>
</evidence>
<keyword evidence="2" id="KW-1185">Reference proteome</keyword>
<protein>
    <submittedName>
        <fullName evidence="1">Uncharacterized protein</fullName>
    </submittedName>
</protein>
<comment type="caution">
    <text evidence="1">The sequence shown here is derived from an EMBL/GenBank/DDBJ whole genome shotgun (WGS) entry which is preliminary data.</text>
</comment>
<dbReference type="AlphaFoldDB" id="A0AAV7TU74"/>
<sequence length="181" mass="19343">MDGRMADLSWGLQEMMLIDGENEGVSLVLRIFDFSGMGKRKTDVVTATDFSHTHPSSTIDNFFVKAVDLVADVIKLVGCRLSVSPDSPLCSTKVPLSVAKRTMTEEQQCQVVTPATASVELPTRLVTTSIVASADQTSVGADVSCSTSTLKSPSTLHAAKGSKKATPAKIRKLKCYSKAFN</sequence>
<organism evidence="1 2">
    <name type="scientific">Pleurodeles waltl</name>
    <name type="common">Iberian ribbed newt</name>
    <dbReference type="NCBI Taxonomy" id="8319"/>
    <lineage>
        <taxon>Eukaryota</taxon>
        <taxon>Metazoa</taxon>
        <taxon>Chordata</taxon>
        <taxon>Craniata</taxon>
        <taxon>Vertebrata</taxon>
        <taxon>Euteleostomi</taxon>
        <taxon>Amphibia</taxon>
        <taxon>Batrachia</taxon>
        <taxon>Caudata</taxon>
        <taxon>Salamandroidea</taxon>
        <taxon>Salamandridae</taxon>
        <taxon>Pleurodelinae</taxon>
        <taxon>Pleurodeles</taxon>
    </lineage>
</organism>
<reference evidence="1" key="1">
    <citation type="journal article" date="2022" name="bioRxiv">
        <title>Sequencing and chromosome-scale assembly of the giantPleurodeles waltlgenome.</title>
        <authorList>
            <person name="Brown T."/>
            <person name="Elewa A."/>
            <person name="Iarovenko S."/>
            <person name="Subramanian E."/>
            <person name="Araus A.J."/>
            <person name="Petzold A."/>
            <person name="Susuki M."/>
            <person name="Suzuki K.-i.T."/>
            <person name="Hayashi T."/>
            <person name="Toyoda A."/>
            <person name="Oliveira C."/>
            <person name="Osipova E."/>
            <person name="Leigh N.D."/>
            <person name="Simon A."/>
            <person name="Yun M.H."/>
        </authorList>
    </citation>
    <scope>NUCLEOTIDE SEQUENCE</scope>
    <source>
        <strain evidence="1">20211129_DDA</strain>
        <tissue evidence="1">Liver</tissue>
    </source>
</reference>
<gene>
    <name evidence="1" type="ORF">NDU88_004933</name>
</gene>
<dbReference type="EMBL" id="JANPWB010000006">
    <property type="protein sequence ID" value="KAJ1179699.1"/>
    <property type="molecule type" value="Genomic_DNA"/>
</dbReference>
<dbReference type="Proteomes" id="UP001066276">
    <property type="component" value="Chromosome 3_2"/>
</dbReference>
<name>A0AAV7TU74_PLEWA</name>
<proteinExistence type="predicted"/>